<gene>
    <name evidence="2" type="ORF">TELCIR_22372</name>
</gene>
<dbReference type="OrthoDB" id="412748at2759"/>
<dbReference type="InterPro" id="IPR043519">
    <property type="entry name" value="NT_sf"/>
</dbReference>
<dbReference type="Gene3D" id="3.30.460.10">
    <property type="entry name" value="Beta Polymerase, domain 2"/>
    <property type="match status" value="1"/>
</dbReference>
<reference evidence="2 3" key="1">
    <citation type="submission" date="2015-09" db="EMBL/GenBank/DDBJ databases">
        <title>Draft genome of the parasitic nematode Teladorsagia circumcincta isolate WARC Sus (inbred).</title>
        <authorList>
            <person name="Mitreva M."/>
        </authorList>
    </citation>
    <scope>NUCLEOTIDE SEQUENCE [LARGE SCALE GENOMIC DNA]</scope>
    <source>
        <strain evidence="2 3">S</strain>
    </source>
</reference>
<dbReference type="InterPro" id="IPR048840">
    <property type="entry name" value="PolA_pol_NTPase"/>
</dbReference>
<feature type="non-terminal residue" evidence="2">
    <location>
        <position position="86"/>
    </location>
</feature>
<dbReference type="AlphaFoldDB" id="A0A2G9TFU1"/>
<evidence type="ECO:0000313" key="3">
    <source>
        <dbReference type="Proteomes" id="UP000230423"/>
    </source>
</evidence>
<feature type="domain" description="Poly(A) polymerase nucleotidyltransferase" evidence="1">
    <location>
        <begin position="1"/>
        <end position="52"/>
    </location>
</feature>
<evidence type="ECO:0000313" key="2">
    <source>
        <dbReference type="EMBL" id="PIO56230.1"/>
    </source>
</evidence>
<dbReference type="Pfam" id="PF20750">
    <property type="entry name" value="PAP_NTPase"/>
    <property type="match status" value="1"/>
</dbReference>
<protein>
    <recommendedName>
        <fullName evidence="1">Poly(A) polymerase nucleotidyltransferase domain-containing protein</fullName>
    </recommendedName>
</protein>
<dbReference type="Proteomes" id="UP000230423">
    <property type="component" value="Unassembled WGS sequence"/>
</dbReference>
<dbReference type="PANTHER" id="PTHR10682">
    <property type="entry name" value="POLY A POLYMERASE"/>
    <property type="match status" value="1"/>
</dbReference>
<evidence type="ECO:0000259" key="1">
    <source>
        <dbReference type="Pfam" id="PF20750"/>
    </source>
</evidence>
<name>A0A2G9TFU1_TELCI</name>
<dbReference type="SUPFAM" id="SSF81301">
    <property type="entry name" value="Nucleotidyltransferase"/>
    <property type="match status" value="1"/>
</dbReference>
<accession>A0A2G9TFU1</accession>
<dbReference type="GO" id="GO:1990817">
    <property type="term" value="F:poly(A) RNA polymerase activity"/>
    <property type="evidence" value="ECO:0007669"/>
    <property type="project" value="TreeGrafter"/>
</dbReference>
<dbReference type="GO" id="GO:0005634">
    <property type="term" value="C:nucleus"/>
    <property type="evidence" value="ECO:0007669"/>
    <property type="project" value="TreeGrafter"/>
</dbReference>
<proteinExistence type="predicted"/>
<dbReference type="EMBL" id="KZ380077">
    <property type="protein sequence ID" value="PIO56230.1"/>
    <property type="molecule type" value="Genomic_DNA"/>
</dbReference>
<sequence length="86" mass="9781">MCENVGGKLFTFGSYSLGVHTRGADIDALCVAPRHVDRSDFFGSFSECSEQSHLILILRQLWLKCKPVPPCQKLHVLLKWTEFMKI</sequence>
<keyword evidence="3" id="KW-1185">Reference proteome</keyword>
<organism evidence="2 3">
    <name type="scientific">Teladorsagia circumcincta</name>
    <name type="common">Brown stomach worm</name>
    <name type="synonym">Ostertagia circumcincta</name>
    <dbReference type="NCBI Taxonomy" id="45464"/>
    <lineage>
        <taxon>Eukaryota</taxon>
        <taxon>Metazoa</taxon>
        <taxon>Ecdysozoa</taxon>
        <taxon>Nematoda</taxon>
        <taxon>Chromadorea</taxon>
        <taxon>Rhabditida</taxon>
        <taxon>Rhabditina</taxon>
        <taxon>Rhabditomorpha</taxon>
        <taxon>Strongyloidea</taxon>
        <taxon>Trichostrongylidae</taxon>
        <taxon>Teladorsagia</taxon>
    </lineage>
</organism>
<dbReference type="PANTHER" id="PTHR10682:SF9">
    <property type="entry name" value="POLY(A) POLYMERASE ALPHA"/>
    <property type="match status" value="1"/>
</dbReference>